<keyword evidence="2" id="KW-0813">Transport</keyword>
<evidence type="ECO:0000256" key="6">
    <source>
        <dbReference type="ARBA" id="ARBA00023136"/>
    </source>
</evidence>
<dbReference type="PANTHER" id="PTHR23517:SF2">
    <property type="entry name" value="MULTIDRUG RESISTANCE PROTEIN MDTH"/>
    <property type="match status" value="1"/>
</dbReference>
<dbReference type="PANTHER" id="PTHR23517">
    <property type="entry name" value="RESISTANCE PROTEIN MDTM, PUTATIVE-RELATED-RELATED"/>
    <property type="match status" value="1"/>
</dbReference>
<sequence>MAATRTAADVGLRRLLWGRGVSAIGDGLWFTIWALYLTRVLGHSPATVGLGMAVAGAAGLVAAAPIGALADRLDPRRLLVALTAVRAAAMAGYLPAASLPVFLLATVAFVALANGGSAVRTALVAGLVSEQAARVRALAGQRVAQHAGNAVGAGAGALVLALDQPGAYRVAIVGTVVAFLVLAVMTLGVPAPGRPEPRARRGLRSVLRDRPYCALVGVTAVLSLCWAMLSTGLPLWIAGHTDLPLALSGAMVVLSSVGIALGQVPAGRLARTPDQAARTAAWSGVVLAAACLLLATTGSGAGVVAAAVVVGAGVLHLAGELGYVAAGWTLSLGYMREEDRGAYQGATEAATATVQMVGPGLFTLALDGWGPGGWVLAAGIFLVAGCAVPGAARWAARTRVRAGQRARSR</sequence>
<dbReference type="InterPro" id="IPR036259">
    <property type="entry name" value="MFS_trans_sf"/>
</dbReference>
<keyword evidence="9" id="KW-1185">Reference proteome</keyword>
<comment type="subcellular location">
    <subcellularLocation>
        <location evidence="1">Cell membrane</location>
        <topology evidence="1">Multi-pass membrane protein</topology>
    </subcellularLocation>
</comment>
<reference evidence="8" key="1">
    <citation type="submission" date="2021-04" db="EMBL/GenBank/DDBJ databases">
        <title>Pseudonocardia sp. nov., isolated from sandy soil of mangrove forest.</title>
        <authorList>
            <person name="Zan Z."/>
            <person name="Huang R."/>
            <person name="Liu W."/>
        </authorList>
    </citation>
    <scope>NUCLEOTIDE SEQUENCE</scope>
    <source>
        <strain evidence="8">S2-4</strain>
    </source>
</reference>
<dbReference type="EMBL" id="JAGSOV010000069">
    <property type="protein sequence ID" value="MCO1659641.1"/>
    <property type="molecule type" value="Genomic_DNA"/>
</dbReference>
<feature type="transmembrane region" description="Helical" evidence="7">
    <location>
        <begin position="16"/>
        <end position="36"/>
    </location>
</feature>
<evidence type="ECO:0000256" key="2">
    <source>
        <dbReference type="ARBA" id="ARBA00022448"/>
    </source>
</evidence>
<feature type="transmembrane region" description="Helical" evidence="7">
    <location>
        <begin position="374"/>
        <end position="396"/>
    </location>
</feature>
<evidence type="ECO:0000313" key="9">
    <source>
        <dbReference type="Proteomes" id="UP001165283"/>
    </source>
</evidence>
<comment type="caution">
    <text evidence="8">The sequence shown here is derived from an EMBL/GenBank/DDBJ whole genome shotgun (WGS) entry which is preliminary data.</text>
</comment>
<dbReference type="InterPro" id="IPR011701">
    <property type="entry name" value="MFS"/>
</dbReference>
<feature type="transmembrane region" description="Helical" evidence="7">
    <location>
        <begin position="285"/>
        <end position="318"/>
    </location>
</feature>
<protein>
    <submittedName>
        <fullName evidence="8">MFS transporter</fullName>
    </submittedName>
</protein>
<dbReference type="Proteomes" id="UP001165283">
    <property type="component" value="Unassembled WGS sequence"/>
</dbReference>
<dbReference type="InterPro" id="IPR050171">
    <property type="entry name" value="MFS_Transporters"/>
</dbReference>
<organism evidence="8 9">
    <name type="scientific">Pseudonocardia humida</name>
    <dbReference type="NCBI Taxonomy" id="2800819"/>
    <lineage>
        <taxon>Bacteria</taxon>
        <taxon>Bacillati</taxon>
        <taxon>Actinomycetota</taxon>
        <taxon>Actinomycetes</taxon>
        <taxon>Pseudonocardiales</taxon>
        <taxon>Pseudonocardiaceae</taxon>
        <taxon>Pseudonocardia</taxon>
    </lineage>
</organism>
<evidence type="ECO:0000256" key="7">
    <source>
        <dbReference type="SAM" id="Phobius"/>
    </source>
</evidence>
<evidence type="ECO:0000256" key="5">
    <source>
        <dbReference type="ARBA" id="ARBA00022989"/>
    </source>
</evidence>
<feature type="transmembrane region" description="Helical" evidence="7">
    <location>
        <begin position="243"/>
        <end position="264"/>
    </location>
</feature>
<dbReference type="Pfam" id="PF07690">
    <property type="entry name" value="MFS_1"/>
    <property type="match status" value="1"/>
</dbReference>
<accession>A0ABT1A9C1</accession>
<gene>
    <name evidence="8" type="ORF">KDL28_31680</name>
</gene>
<keyword evidence="5 7" id="KW-1133">Transmembrane helix</keyword>
<evidence type="ECO:0000256" key="4">
    <source>
        <dbReference type="ARBA" id="ARBA00022692"/>
    </source>
</evidence>
<evidence type="ECO:0000256" key="1">
    <source>
        <dbReference type="ARBA" id="ARBA00004651"/>
    </source>
</evidence>
<feature type="transmembrane region" description="Helical" evidence="7">
    <location>
        <begin position="212"/>
        <end position="237"/>
    </location>
</feature>
<dbReference type="RefSeq" id="WP_252444513.1">
    <property type="nucleotide sequence ID" value="NZ_JAGSOV010000069.1"/>
</dbReference>
<feature type="transmembrane region" description="Helical" evidence="7">
    <location>
        <begin position="48"/>
        <end position="66"/>
    </location>
</feature>
<name>A0ABT1A9C1_9PSEU</name>
<evidence type="ECO:0000313" key="8">
    <source>
        <dbReference type="EMBL" id="MCO1659641.1"/>
    </source>
</evidence>
<dbReference type="SUPFAM" id="SSF103473">
    <property type="entry name" value="MFS general substrate transporter"/>
    <property type="match status" value="1"/>
</dbReference>
<keyword evidence="6 7" id="KW-0472">Membrane</keyword>
<keyword evidence="3" id="KW-1003">Cell membrane</keyword>
<dbReference type="Gene3D" id="1.20.1250.20">
    <property type="entry name" value="MFS general substrate transporter like domains"/>
    <property type="match status" value="1"/>
</dbReference>
<proteinExistence type="predicted"/>
<keyword evidence="4 7" id="KW-0812">Transmembrane</keyword>
<evidence type="ECO:0000256" key="3">
    <source>
        <dbReference type="ARBA" id="ARBA00022475"/>
    </source>
</evidence>
<feature type="transmembrane region" description="Helical" evidence="7">
    <location>
        <begin position="102"/>
        <end position="123"/>
    </location>
</feature>
<feature type="transmembrane region" description="Helical" evidence="7">
    <location>
        <begin position="168"/>
        <end position="191"/>
    </location>
</feature>